<dbReference type="RefSeq" id="WP_034580157.1">
    <property type="nucleotide sequence ID" value="NZ_FZMS01000037.1"/>
</dbReference>
<feature type="compositionally biased region" description="Polar residues" evidence="1">
    <location>
        <begin position="134"/>
        <end position="162"/>
    </location>
</feature>
<reference evidence="2 3" key="1">
    <citation type="journal article" date="2014" name="Genome Announc.">
        <title>Draft genome sequences of eight enterohepatic helicobacter species isolated from both laboratory and wild rodents.</title>
        <authorList>
            <person name="Sheh A."/>
            <person name="Shen Z."/>
            <person name="Fox J.G."/>
        </authorList>
    </citation>
    <scope>NUCLEOTIDE SEQUENCE [LARGE SCALE GENOMIC DNA]</scope>
    <source>
        <strain evidence="2 3">ATCC 49320</strain>
    </source>
</reference>
<proteinExistence type="predicted"/>
<feature type="compositionally biased region" description="Basic and acidic residues" evidence="1">
    <location>
        <begin position="105"/>
        <end position="131"/>
    </location>
</feature>
<dbReference type="AlphaFoldDB" id="A0A099V7F7"/>
<evidence type="ECO:0000313" key="2">
    <source>
        <dbReference type="EMBL" id="TLE08577.1"/>
    </source>
</evidence>
<gene>
    <name evidence="2" type="ORF">LS79_009710</name>
</gene>
<sequence length="192" mass="20984">MSKTNTGFSFAKSTDDYMQSFNNKVNNIVNPPQESFYTPTQSGLSKELEASLADYVKSGKLEQDKRTDMSKGMGSADWAQVGIGGANSLIGLGLGVWQTKIAEDERKAKEKQRQIENERYKEQKAYHEKGITDAANTASGLKSASANVSSQKPQQNTAQAANNPPKEQANTQAQNLPSANNPPQEDLPMQRQ</sequence>
<protein>
    <submittedName>
        <fullName evidence="2">Uncharacterized protein</fullName>
    </submittedName>
</protein>
<dbReference type="Proteomes" id="UP000029857">
    <property type="component" value="Unassembled WGS sequence"/>
</dbReference>
<feature type="region of interest" description="Disordered" evidence="1">
    <location>
        <begin position="105"/>
        <end position="192"/>
    </location>
</feature>
<evidence type="ECO:0000313" key="3">
    <source>
        <dbReference type="Proteomes" id="UP000029857"/>
    </source>
</evidence>
<dbReference type="EMBL" id="JRPJ02000046">
    <property type="protein sequence ID" value="TLE08577.1"/>
    <property type="molecule type" value="Genomic_DNA"/>
</dbReference>
<comment type="caution">
    <text evidence="2">The sequence shown here is derived from an EMBL/GenBank/DDBJ whole genome shotgun (WGS) entry which is preliminary data.</text>
</comment>
<feature type="compositionally biased region" description="Polar residues" evidence="1">
    <location>
        <begin position="168"/>
        <end position="183"/>
    </location>
</feature>
<name>A0A099V7F7_9HELI</name>
<accession>A0A099V7F7</accession>
<evidence type="ECO:0000256" key="1">
    <source>
        <dbReference type="SAM" id="MobiDB-lite"/>
    </source>
</evidence>
<organism evidence="2 3">
    <name type="scientific">Helicobacter bilis</name>
    <dbReference type="NCBI Taxonomy" id="37372"/>
    <lineage>
        <taxon>Bacteria</taxon>
        <taxon>Pseudomonadati</taxon>
        <taxon>Campylobacterota</taxon>
        <taxon>Epsilonproteobacteria</taxon>
        <taxon>Campylobacterales</taxon>
        <taxon>Helicobacteraceae</taxon>
        <taxon>Helicobacter</taxon>
    </lineage>
</organism>